<evidence type="ECO:0000256" key="4">
    <source>
        <dbReference type="ARBA" id="ARBA00023004"/>
    </source>
</evidence>
<evidence type="ECO:0000313" key="6">
    <source>
        <dbReference type="Proteomes" id="UP000281547"/>
    </source>
</evidence>
<keyword evidence="2" id="KW-0349">Heme</keyword>
<keyword evidence="4" id="KW-0408">Iron</keyword>
<evidence type="ECO:0000256" key="2">
    <source>
        <dbReference type="ARBA" id="ARBA00022617"/>
    </source>
</evidence>
<organism evidence="5 6">
    <name type="scientific">Arsenicitalea aurantiaca</name>
    <dbReference type="NCBI Taxonomy" id="1783274"/>
    <lineage>
        <taxon>Bacteria</taxon>
        <taxon>Pseudomonadati</taxon>
        <taxon>Pseudomonadota</taxon>
        <taxon>Alphaproteobacteria</taxon>
        <taxon>Hyphomicrobiales</taxon>
        <taxon>Devosiaceae</taxon>
        <taxon>Arsenicitalea</taxon>
    </lineage>
</organism>
<dbReference type="Pfam" id="PF01152">
    <property type="entry name" value="Bac_globin"/>
    <property type="match status" value="1"/>
</dbReference>
<dbReference type="Gene3D" id="1.10.490.10">
    <property type="entry name" value="Globins"/>
    <property type="match status" value="1"/>
</dbReference>
<dbReference type="InterPro" id="IPR012292">
    <property type="entry name" value="Globin/Proto"/>
</dbReference>
<dbReference type="CDD" id="cd08916">
    <property type="entry name" value="TrHb3_P"/>
    <property type="match status" value="1"/>
</dbReference>
<reference evidence="5 6" key="1">
    <citation type="journal article" date="2016" name="Int. J. Syst. Evol. Microbiol.">
        <title>Arsenicitalea aurantiaca gen. nov., sp. nov., a new member of the family Hyphomicrobiaceae, isolated from high-arsenic sediment.</title>
        <authorList>
            <person name="Mu Y."/>
            <person name="Zhou L."/>
            <person name="Zeng X.C."/>
            <person name="Liu L."/>
            <person name="Pan Y."/>
            <person name="Chen X."/>
            <person name="Wang J."/>
            <person name="Li S."/>
            <person name="Li W.J."/>
            <person name="Wang Y."/>
        </authorList>
    </citation>
    <scope>NUCLEOTIDE SEQUENCE [LARGE SCALE GENOMIC DNA]</scope>
    <source>
        <strain evidence="5 6">42-50</strain>
    </source>
</reference>
<evidence type="ECO:0000256" key="3">
    <source>
        <dbReference type="ARBA" id="ARBA00022723"/>
    </source>
</evidence>
<evidence type="ECO:0000313" key="5">
    <source>
        <dbReference type="EMBL" id="RUT32396.1"/>
    </source>
</evidence>
<dbReference type="InterPro" id="IPR009050">
    <property type="entry name" value="Globin-like_sf"/>
</dbReference>
<dbReference type="SUPFAM" id="SSF46458">
    <property type="entry name" value="Globin-like"/>
    <property type="match status" value="1"/>
</dbReference>
<protein>
    <submittedName>
        <fullName evidence="5">Group III truncated hemoglobin</fullName>
    </submittedName>
</protein>
<sequence>MLRAAMTSFDRRQALSKEICAKTGLDEDVIESLVRNFYDKVRMDPLLGPVFAERIDDWTPHLEKMIEFWSSVALLTGRYHGQPMQKHLPLPVDARHFDRWLELFRQTAFETCSRQGAAHVIERAERIAESLEMGIAANRGAILGRGERFHLDLPEGAA</sequence>
<keyword evidence="6" id="KW-1185">Reference proteome</keyword>
<keyword evidence="3" id="KW-0479">Metal-binding</keyword>
<dbReference type="GO" id="GO:0046872">
    <property type="term" value="F:metal ion binding"/>
    <property type="evidence" value="ECO:0007669"/>
    <property type="project" value="UniProtKB-KW"/>
</dbReference>
<dbReference type="InterPro" id="IPR001486">
    <property type="entry name" value="Hemoglobin_trunc"/>
</dbReference>
<dbReference type="AlphaFoldDB" id="A0A433XE91"/>
<dbReference type="GO" id="GO:0019825">
    <property type="term" value="F:oxygen binding"/>
    <property type="evidence" value="ECO:0007669"/>
    <property type="project" value="InterPro"/>
</dbReference>
<dbReference type="Proteomes" id="UP000281547">
    <property type="component" value="Unassembled WGS sequence"/>
</dbReference>
<proteinExistence type="predicted"/>
<accession>A0A433XE91</accession>
<dbReference type="GO" id="GO:0020037">
    <property type="term" value="F:heme binding"/>
    <property type="evidence" value="ECO:0007669"/>
    <property type="project" value="InterPro"/>
</dbReference>
<evidence type="ECO:0000256" key="1">
    <source>
        <dbReference type="ARBA" id="ARBA00022448"/>
    </source>
</evidence>
<dbReference type="OrthoDB" id="25954at2"/>
<gene>
    <name evidence="5" type="ORF">EMQ25_04330</name>
</gene>
<comment type="caution">
    <text evidence="5">The sequence shown here is derived from an EMBL/GenBank/DDBJ whole genome shotgun (WGS) entry which is preliminary data.</text>
</comment>
<keyword evidence="1" id="KW-0813">Transport</keyword>
<name>A0A433XE91_9HYPH</name>
<dbReference type="EMBL" id="RZNJ01000002">
    <property type="protein sequence ID" value="RUT32396.1"/>
    <property type="molecule type" value="Genomic_DNA"/>
</dbReference>